<feature type="coiled-coil region" evidence="1">
    <location>
        <begin position="80"/>
        <end position="107"/>
    </location>
</feature>
<organism evidence="3 4">
    <name type="scientific">Mucilaginibacter achroorhodeus</name>
    <dbReference type="NCBI Taxonomy" id="2599294"/>
    <lineage>
        <taxon>Bacteria</taxon>
        <taxon>Pseudomonadati</taxon>
        <taxon>Bacteroidota</taxon>
        <taxon>Sphingobacteriia</taxon>
        <taxon>Sphingobacteriales</taxon>
        <taxon>Sphingobacteriaceae</taxon>
        <taxon>Mucilaginibacter</taxon>
    </lineage>
</organism>
<protein>
    <submittedName>
        <fullName evidence="3">Uncharacterized protein</fullName>
    </submittedName>
</protein>
<dbReference type="Proteomes" id="UP000318010">
    <property type="component" value="Unassembled WGS sequence"/>
</dbReference>
<evidence type="ECO:0000256" key="2">
    <source>
        <dbReference type="SAM" id="Phobius"/>
    </source>
</evidence>
<comment type="caution">
    <text evidence="3">The sequence shown here is derived from an EMBL/GenBank/DDBJ whole genome shotgun (WGS) entry which is preliminary data.</text>
</comment>
<dbReference type="OrthoDB" id="793096at2"/>
<feature type="transmembrane region" description="Helical" evidence="2">
    <location>
        <begin position="6"/>
        <end position="33"/>
    </location>
</feature>
<keyword evidence="4" id="KW-1185">Reference proteome</keyword>
<keyword evidence="1" id="KW-0175">Coiled coil</keyword>
<dbReference type="RefSeq" id="WP_146269832.1">
    <property type="nucleotide sequence ID" value="NZ_VOEI01000002.1"/>
</dbReference>
<sequence>MANESILIQVSAFSGLIGALLTQGLTGIFSYLADKRKSNSELKKTYRDKKIDIAENFYFVNGEKMAIVKKNIEYWKNYHNARSEKSLDFLNQELKNMKAYMDELDKDNWKYNLVSLYFDVSLSTQEIIASNLKSKELYLTVLDLTDAIRHALAESKSDLYELYEKAIKELCDHYEAIVKKMADDMHIVKSSLLQQLS</sequence>
<proteinExistence type="predicted"/>
<evidence type="ECO:0000313" key="4">
    <source>
        <dbReference type="Proteomes" id="UP000318010"/>
    </source>
</evidence>
<dbReference type="AlphaFoldDB" id="A0A563U631"/>
<keyword evidence="2" id="KW-1133">Transmembrane helix</keyword>
<evidence type="ECO:0000256" key="1">
    <source>
        <dbReference type="SAM" id="Coils"/>
    </source>
</evidence>
<name>A0A563U631_9SPHI</name>
<keyword evidence="2" id="KW-0812">Transmembrane</keyword>
<reference evidence="3 4" key="1">
    <citation type="submission" date="2019-07" db="EMBL/GenBank/DDBJ databases">
        <authorList>
            <person name="Kim J."/>
        </authorList>
    </citation>
    <scope>NUCLEOTIDE SEQUENCE [LARGE SCALE GENOMIC DNA]</scope>
    <source>
        <strain evidence="3 4">MJ1a</strain>
    </source>
</reference>
<gene>
    <name evidence="3" type="ORF">FPZ42_07195</name>
</gene>
<keyword evidence="2" id="KW-0472">Membrane</keyword>
<accession>A0A563U631</accession>
<evidence type="ECO:0000313" key="3">
    <source>
        <dbReference type="EMBL" id="TWR26816.1"/>
    </source>
</evidence>
<dbReference type="EMBL" id="VOEI01000002">
    <property type="protein sequence ID" value="TWR26816.1"/>
    <property type="molecule type" value="Genomic_DNA"/>
</dbReference>